<evidence type="ECO:0000256" key="2">
    <source>
        <dbReference type="ARBA" id="ARBA00009864"/>
    </source>
</evidence>
<dbReference type="GO" id="GO:0006412">
    <property type="term" value="P:translation"/>
    <property type="evidence" value="ECO:0007669"/>
    <property type="project" value="InterPro"/>
</dbReference>
<keyword evidence="5" id="KW-0687">Ribonucleoprotein</keyword>
<dbReference type="GO" id="GO:0003735">
    <property type="term" value="F:structural constituent of ribosome"/>
    <property type="evidence" value="ECO:0007669"/>
    <property type="project" value="InterPro"/>
</dbReference>
<evidence type="ECO:0000256" key="4">
    <source>
        <dbReference type="ARBA" id="ARBA00023128"/>
    </source>
</evidence>
<dbReference type="InterPro" id="IPR059242">
    <property type="entry name" value="mS23_dom"/>
</dbReference>
<dbReference type="InterPro" id="IPR023611">
    <property type="entry name" value="mS23_dom_met"/>
</dbReference>
<dbReference type="PANTHER" id="PTHR15925">
    <property type="entry name" value="MITOCHONDRIAL RIBOSOMAL PROTEIN S23"/>
    <property type="match status" value="1"/>
</dbReference>
<dbReference type="GO" id="GO:0005840">
    <property type="term" value="C:ribosome"/>
    <property type="evidence" value="ECO:0007669"/>
    <property type="project" value="InterPro"/>
</dbReference>
<keyword evidence="4" id="KW-0496">Mitochondrion</keyword>
<proteinExistence type="inferred from homology"/>
<dbReference type="AlphaFoldDB" id="A0A8C6PC59"/>
<reference evidence="8" key="1">
    <citation type="submission" date="2025-08" db="UniProtKB">
        <authorList>
            <consortium name="Ensembl"/>
        </authorList>
    </citation>
    <scope>IDENTIFICATION</scope>
</reference>
<protein>
    <recommendedName>
        <fullName evidence="6">Small ribosomal subunit protein mS23</fullName>
    </recommendedName>
</protein>
<evidence type="ECO:0000313" key="8">
    <source>
        <dbReference type="Ensembl" id="ENSNFUP00015041559.1"/>
    </source>
</evidence>
<evidence type="ECO:0000256" key="1">
    <source>
        <dbReference type="ARBA" id="ARBA00004173"/>
    </source>
</evidence>
<evidence type="ECO:0000256" key="6">
    <source>
        <dbReference type="ARBA" id="ARBA00035137"/>
    </source>
</evidence>
<dbReference type="Pfam" id="PF10484">
    <property type="entry name" value="MRP-S23"/>
    <property type="match status" value="1"/>
</dbReference>
<gene>
    <name evidence="8" type="primary">mrps23</name>
</gene>
<organism evidence="8 9">
    <name type="scientific">Nothobranchius furzeri</name>
    <name type="common">Turquoise killifish</name>
    <dbReference type="NCBI Taxonomy" id="105023"/>
    <lineage>
        <taxon>Eukaryota</taxon>
        <taxon>Metazoa</taxon>
        <taxon>Chordata</taxon>
        <taxon>Craniata</taxon>
        <taxon>Vertebrata</taxon>
        <taxon>Euteleostomi</taxon>
        <taxon>Actinopterygii</taxon>
        <taxon>Neopterygii</taxon>
        <taxon>Teleostei</taxon>
        <taxon>Neoteleostei</taxon>
        <taxon>Acanthomorphata</taxon>
        <taxon>Ovalentaria</taxon>
        <taxon>Atherinomorphae</taxon>
        <taxon>Cyprinodontiformes</taxon>
        <taxon>Nothobranchiidae</taxon>
        <taxon>Nothobranchius</taxon>
    </lineage>
</organism>
<dbReference type="GeneTree" id="ENSGT00390000009030"/>
<dbReference type="InterPro" id="IPR019520">
    <property type="entry name" value="Ribosomal_mS23_met"/>
</dbReference>
<keyword evidence="9" id="KW-1185">Reference proteome</keyword>
<sequence length="191" mass="21706">MAGSRLERVGTVFSRVRDLMCSGVMKPADKPIWFDVYEAFPPKKEPLYVKTKTRTFVNKQSNVPAIFYAEDKVRAWFYEHYGTGSRSFDLSNSNFVSVCQRFVLKYSELKSHSELEDSALYEMTAKALLSEGITLKQRARHPVSLIKAHYRTPLAELLNADSSFPPAAKEVRNVVVAFYPQAHSQPGAFQM</sequence>
<evidence type="ECO:0000259" key="7">
    <source>
        <dbReference type="Pfam" id="PF10484"/>
    </source>
</evidence>
<keyword evidence="3" id="KW-0689">Ribosomal protein</keyword>
<dbReference type="CDD" id="cd23701">
    <property type="entry name" value="At1g26750"/>
    <property type="match status" value="1"/>
</dbReference>
<evidence type="ECO:0000256" key="5">
    <source>
        <dbReference type="ARBA" id="ARBA00023274"/>
    </source>
</evidence>
<evidence type="ECO:0000256" key="3">
    <source>
        <dbReference type="ARBA" id="ARBA00022980"/>
    </source>
</evidence>
<name>A0A8C6PC59_NOTFU</name>
<comment type="similarity">
    <text evidence="2">Belongs to the mitochondrion-specific ribosomal protein mS23 family.</text>
</comment>
<dbReference type="Ensembl" id="ENSNFUT00015043384.1">
    <property type="protein sequence ID" value="ENSNFUP00015041559.1"/>
    <property type="gene ID" value="ENSNFUG00015019926.1"/>
</dbReference>
<reference evidence="8" key="2">
    <citation type="submission" date="2025-09" db="UniProtKB">
        <authorList>
            <consortium name="Ensembl"/>
        </authorList>
    </citation>
    <scope>IDENTIFICATION</scope>
</reference>
<comment type="subcellular location">
    <subcellularLocation>
        <location evidence="1">Mitochondrion</location>
    </subcellularLocation>
</comment>
<dbReference type="PANTHER" id="PTHR15925:SF2">
    <property type="entry name" value="SMALL RIBOSOMAL SUBUNIT PROTEIN MS23"/>
    <property type="match status" value="1"/>
</dbReference>
<dbReference type="GO" id="GO:0005739">
    <property type="term" value="C:mitochondrion"/>
    <property type="evidence" value="ECO:0007669"/>
    <property type="project" value="InterPro"/>
</dbReference>
<evidence type="ECO:0000313" key="9">
    <source>
        <dbReference type="Proteomes" id="UP000694548"/>
    </source>
</evidence>
<dbReference type="Proteomes" id="UP000694548">
    <property type="component" value="Unassembled WGS sequence"/>
</dbReference>
<accession>A0A8C6PC59</accession>
<feature type="domain" description="Small ribosomal subunit protein mS23 conserved" evidence="7">
    <location>
        <begin position="2"/>
        <end position="132"/>
    </location>
</feature>